<dbReference type="Gene3D" id="3.40.50.150">
    <property type="entry name" value="Vaccinia Virus protein VP39"/>
    <property type="match status" value="1"/>
</dbReference>
<reference evidence="2" key="1">
    <citation type="submission" date="2022-06" db="EMBL/GenBank/DDBJ databases">
        <title>Isolation and Genomics of Futiania mangrovii gen. nov., sp. nov., a Rare and Metabolically-versatile member in the Class Alphaproteobacteria.</title>
        <authorList>
            <person name="Liu L."/>
            <person name="Huang W.-C."/>
            <person name="Pan J."/>
            <person name="Li J."/>
            <person name="Huang Y."/>
            <person name="Du H."/>
            <person name="Liu Y."/>
            <person name="Li M."/>
        </authorList>
    </citation>
    <scope>NUCLEOTIDE SEQUENCE</scope>
    <source>
        <strain evidence="2">FT118</strain>
    </source>
</reference>
<dbReference type="GO" id="GO:0008757">
    <property type="term" value="F:S-adenosylmethionine-dependent methyltransferase activity"/>
    <property type="evidence" value="ECO:0007669"/>
    <property type="project" value="InterPro"/>
</dbReference>
<dbReference type="CDD" id="cd02440">
    <property type="entry name" value="AdoMet_MTases"/>
    <property type="match status" value="1"/>
</dbReference>
<comment type="caution">
    <text evidence="2">The sequence shown here is derived from an EMBL/GenBank/DDBJ whole genome shotgun (WGS) entry which is preliminary data.</text>
</comment>
<keyword evidence="2" id="KW-0808">Transferase</keyword>
<evidence type="ECO:0000313" key="2">
    <source>
        <dbReference type="EMBL" id="MCP1337790.1"/>
    </source>
</evidence>
<dbReference type="InterPro" id="IPR013216">
    <property type="entry name" value="Methyltransf_11"/>
</dbReference>
<evidence type="ECO:0000313" key="3">
    <source>
        <dbReference type="Proteomes" id="UP001055804"/>
    </source>
</evidence>
<dbReference type="PANTHER" id="PTHR43591">
    <property type="entry name" value="METHYLTRANSFERASE"/>
    <property type="match status" value="1"/>
</dbReference>
<proteinExistence type="predicted"/>
<protein>
    <submittedName>
        <fullName evidence="2">Methyltransferase domain-containing protein</fullName>
    </submittedName>
</protein>
<dbReference type="SUPFAM" id="SSF53335">
    <property type="entry name" value="S-adenosyl-L-methionine-dependent methyltransferases"/>
    <property type="match status" value="1"/>
</dbReference>
<name>A0A9J6PH16_9PROT</name>
<accession>A0A9J6PH16</accession>
<feature type="domain" description="Methyltransferase type 11" evidence="1">
    <location>
        <begin position="43"/>
        <end position="136"/>
    </location>
</feature>
<keyword evidence="2" id="KW-0489">Methyltransferase</keyword>
<dbReference type="RefSeq" id="WP_269333753.1">
    <property type="nucleotide sequence ID" value="NZ_JAMZFT010000004.1"/>
</dbReference>
<dbReference type="Pfam" id="PF08241">
    <property type="entry name" value="Methyltransf_11"/>
    <property type="match status" value="1"/>
</dbReference>
<dbReference type="EMBL" id="JAMZFT010000004">
    <property type="protein sequence ID" value="MCP1337790.1"/>
    <property type="molecule type" value="Genomic_DNA"/>
</dbReference>
<dbReference type="GO" id="GO:0032259">
    <property type="term" value="P:methylation"/>
    <property type="evidence" value="ECO:0007669"/>
    <property type="project" value="UniProtKB-KW"/>
</dbReference>
<evidence type="ECO:0000259" key="1">
    <source>
        <dbReference type="Pfam" id="PF08241"/>
    </source>
</evidence>
<keyword evidence="3" id="KW-1185">Reference proteome</keyword>
<dbReference type="PANTHER" id="PTHR43591:SF24">
    <property type="entry name" value="2-METHOXY-6-POLYPRENYL-1,4-BENZOQUINOL METHYLASE, MITOCHONDRIAL"/>
    <property type="match status" value="1"/>
</dbReference>
<organism evidence="2 3">
    <name type="scientific">Futiania mangrovi</name>
    <dbReference type="NCBI Taxonomy" id="2959716"/>
    <lineage>
        <taxon>Bacteria</taxon>
        <taxon>Pseudomonadati</taxon>
        <taxon>Pseudomonadota</taxon>
        <taxon>Alphaproteobacteria</taxon>
        <taxon>Futianiales</taxon>
        <taxon>Futianiaceae</taxon>
        <taxon>Futiania</taxon>
    </lineage>
</organism>
<dbReference type="InterPro" id="IPR029063">
    <property type="entry name" value="SAM-dependent_MTases_sf"/>
</dbReference>
<sequence>MTLQRQPTNPAEVYEHCFVPALFAQWGPVTAAAARIGPGDHVLDVACGTGVLAGAAAERAGPRGTVVGLDVNPQMLAVARASQRPVEWVEAPAEALPFADATFDAVVSQFGLMFFDDRAGALREMRRVARPRGRIAVTVCDNIRHSAGYSAFAQLLDRLFGRGVGDAFRAPFALGDAEVLKRLATEAGLPGAAVARRSGDVSFPSVASLVSTERACAWTLGGILDEGQFEHLLEAAETELAPFAREDGSIVFEMPALILTARMDGP</sequence>
<dbReference type="AlphaFoldDB" id="A0A9J6PH16"/>
<dbReference type="Proteomes" id="UP001055804">
    <property type="component" value="Unassembled WGS sequence"/>
</dbReference>
<gene>
    <name evidence="2" type="ORF">NJQ99_15320</name>
</gene>